<evidence type="ECO:0000256" key="1">
    <source>
        <dbReference type="SAM" id="MobiDB-lite"/>
    </source>
</evidence>
<accession>I3SZD1</accession>
<proteinExistence type="evidence at transcript level"/>
<organism evidence="3">
    <name type="scientific">Lotus japonicus</name>
    <name type="common">Lotus corniculatus var. japonicus</name>
    <dbReference type="NCBI Taxonomy" id="34305"/>
    <lineage>
        <taxon>Eukaryota</taxon>
        <taxon>Viridiplantae</taxon>
        <taxon>Streptophyta</taxon>
        <taxon>Embryophyta</taxon>
        <taxon>Tracheophyta</taxon>
        <taxon>Spermatophyta</taxon>
        <taxon>Magnoliopsida</taxon>
        <taxon>eudicotyledons</taxon>
        <taxon>Gunneridae</taxon>
        <taxon>Pentapetalae</taxon>
        <taxon>rosids</taxon>
        <taxon>fabids</taxon>
        <taxon>Fabales</taxon>
        <taxon>Fabaceae</taxon>
        <taxon>Papilionoideae</taxon>
        <taxon>50 kb inversion clade</taxon>
        <taxon>NPAAA clade</taxon>
        <taxon>Hologalegina</taxon>
        <taxon>robinioid clade</taxon>
        <taxon>Loteae</taxon>
        <taxon>Lotus</taxon>
    </lineage>
</organism>
<evidence type="ECO:0008006" key="4">
    <source>
        <dbReference type="Google" id="ProtNLM"/>
    </source>
</evidence>
<dbReference type="PANTHER" id="PTHR36887">
    <property type="entry name" value="OS01G0532300 PROTEIN"/>
    <property type="match status" value="1"/>
</dbReference>
<dbReference type="PANTHER" id="PTHR36887:SF1">
    <property type="entry name" value="OS01G0532300 PROTEIN"/>
    <property type="match status" value="1"/>
</dbReference>
<feature type="region of interest" description="Disordered" evidence="1">
    <location>
        <begin position="75"/>
        <end position="102"/>
    </location>
</feature>
<evidence type="ECO:0000256" key="2">
    <source>
        <dbReference type="SAM" id="Phobius"/>
    </source>
</evidence>
<keyword evidence="2" id="KW-0812">Transmembrane</keyword>
<sequence length="187" mass="20859">MNNKVDKSQVLVLFVLALLLVITPFLPSSLKPTYLYFILNILIISLGAEAGLLSAFSKPFEDRKQHVSPVFPVSQKPDMPSEIIPEESGSAASEHGEKKPKNVENFSSEKILLVIKVYKMKKCASMPSLFFIGGGEADTEVMDEEPEAEDEVGGVNAQELFAKAEAFIGNFYKQLKMQREEHMIYQN</sequence>
<dbReference type="AlphaFoldDB" id="I3SZD1"/>
<dbReference type="EMBL" id="BT145829">
    <property type="protein sequence ID" value="AFK45623.1"/>
    <property type="molecule type" value="mRNA"/>
</dbReference>
<keyword evidence="2" id="KW-0472">Membrane</keyword>
<protein>
    <recommendedName>
        <fullName evidence="4">DUF4408 domain-containing protein</fullName>
    </recommendedName>
</protein>
<feature type="transmembrane region" description="Helical" evidence="2">
    <location>
        <begin position="37"/>
        <end position="56"/>
    </location>
</feature>
<dbReference type="Pfam" id="PF05553">
    <property type="entry name" value="DUF761"/>
    <property type="match status" value="1"/>
</dbReference>
<evidence type="ECO:0000313" key="3">
    <source>
        <dbReference type="EMBL" id="AFK45623.1"/>
    </source>
</evidence>
<reference evidence="3" key="1">
    <citation type="submission" date="2012-05" db="EMBL/GenBank/DDBJ databases">
        <authorList>
            <person name="Krishnakumar V."/>
            <person name="Cheung F."/>
            <person name="Xiao Y."/>
            <person name="Chan A."/>
            <person name="Moskal W.A."/>
            <person name="Town C.D."/>
        </authorList>
    </citation>
    <scope>NUCLEOTIDE SEQUENCE</scope>
</reference>
<name>I3SZD1_LOTJA</name>
<dbReference type="InterPro" id="IPR008480">
    <property type="entry name" value="DUF761_pln"/>
</dbReference>
<keyword evidence="2" id="KW-1133">Transmembrane helix</keyword>